<evidence type="ECO:0000259" key="2">
    <source>
        <dbReference type="Pfam" id="PF14341"/>
    </source>
</evidence>
<dbReference type="EMBL" id="JAACAK010000070">
    <property type="protein sequence ID" value="NIR75326.1"/>
    <property type="molecule type" value="Genomic_DNA"/>
</dbReference>
<comment type="caution">
    <text evidence="3">The sequence shown here is derived from an EMBL/GenBank/DDBJ whole genome shotgun (WGS) entry which is preliminary data.</text>
</comment>
<keyword evidence="1" id="KW-0812">Transmembrane</keyword>
<accession>A0AAE4ZBP6</accession>
<reference evidence="3 4" key="1">
    <citation type="submission" date="2020-01" db="EMBL/GenBank/DDBJ databases">
        <title>Genomes assembled from Gulf of Kutch pelagic sediment metagenomes.</title>
        <authorList>
            <person name="Chandrashekar M."/>
            <person name="Mahajan M.S."/>
            <person name="Dave K.J."/>
            <person name="Vatsa P."/>
            <person name="Nathani N.M."/>
        </authorList>
    </citation>
    <scope>NUCLEOTIDE SEQUENCE [LARGE SCALE GENOMIC DNA]</scope>
    <source>
        <strain evidence="3">KS3-K002</strain>
    </source>
</reference>
<dbReference type="InterPro" id="IPR025746">
    <property type="entry name" value="PilX_N_dom"/>
</dbReference>
<dbReference type="AlphaFoldDB" id="A0AAE4ZBP6"/>
<evidence type="ECO:0000256" key="1">
    <source>
        <dbReference type="SAM" id="Phobius"/>
    </source>
</evidence>
<evidence type="ECO:0000313" key="3">
    <source>
        <dbReference type="EMBL" id="NIR75326.1"/>
    </source>
</evidence>
<dbReference type="Proteomes" id="UP000702544">
    <property type="component" value="Unassembled WGS sequence"/>
</dbReference>
<dbReference type="Pfam" id="PF14341">
    <property type="entry name" value="PilX_N"/>
    <property type="match status" value="1"/>
</dbReference>
<feature type="domain" description="Type 4 fimbrial biogenesis protein PilX N-terminal" evidence="2">
    <location>
        <begin position="19"/>
        <end position="67"/>
    </location>
</feature>
<evidence type="ECO:0000313" key="4">
    <source>
        <dbReference type="Proteomes" id="UP000702544"/>
    </source>
</evidence>
<proteinExistence type="predicted"/>
<protein>
    <recommendedName>
        <fullName evidence="2">Type 4 fimbrial biogenesis protein PilX N-terminal domain-containing protein</fullName>
    </recommendedName>
</protein>
<organism evidence="3 4">
    <name type="scientific">Candidatus Kutchimonas denitrificans</name>
    <dbReference type="NCBI Taxonomy" id="3056748"/>
    <lineage>
        <taxon>Bacteria</taxon>
        <taxon>Pseudomonadati</taxon>
        <taxon>Gemmatimonadota</taxon>
        <taxon>Gemmatimonadia</taxon>
        <taxon>Candidatus Palauibacterales</taxon>
        <taxon>Candidatus Palauibacteraceae</taxon>
        <taxon>Candidatus Kutchimonas</taxon>
    </lineage>
</organism>
<gene>
    <name evidence="3" type="ORF">GWO12_09485</name>
</gene>
<feature type="transmembrane region" description="Helical" evidence="1">
    <location>
        <begin position="20"/>
        <end position="40"/>
    </location>
</feature>
<sequence length="638" mass="70897">MRPHPKPLGERRSTADRGGLALVATLIVLAVIGLVVAGAVRAAMTSLRASSLDYREARAFYAAEAGAEAALSQLKIALQDGVLEDDELLNIEPPELEGFDYSAFEVERRDTAVVEDITDGPYQGLYALTQKVDISSVAEDANGTLSGVVLRAKAQAIPIFQFGVFYDDDLEATNGPPMEFVGRVHANGNIYLSSANAWYREPITTPNRVFHNRKDHNRVLDGVYIYDANTVAVPLLFDSRSIPGDEAFKAESCEQFDCRLQSEAFDVDSLKLPLPAGIPAYELITQQQMGDGDAEKSVKFAWKADLYVTVDFTNPRAWNSSCSLTKDAEDEDNVLIPTMTAKRPAGKSVPGQSQLCRMFRWQWSGFYDGRERELKDIVQIDIDEIDAWVAGDTDRQIDIIYVQINPPAPATFNMETRGVIIDGSIDPAIRVVDADELPNRMTIASEWPLYVRGNYNVTTKKPSALVGDGITILSTAWDDEENRPEDDVFEDCSDHTAATLCPELDDWYSDWTMKVAGETTVNAAILAGHWPTPCDWYEPTCPADGSTAYYHDWYGGGIENFPRFLERWRDGPKVVFHYLGALISPFTSLKTDGTWNGSYYEPPQRDWSFDTDFRRPGNLPPGTPNVGNVIRTAMREAF</sequence>
<keyword evidence="1" id="KW-0472">Membrane</keyword>
<name>A0AAE4ZBP6_9BACT</name>
<keyword evidence="1" id="KW-1133">Transmembrane helix</keyword>